<organism evidence="13 14">
    <name type="scientific">Xanthomonas oryzae pv. leersiae</name>
    <dbReference type="NCBI Taxonomy" id="3112258"/>
    <lineage>
        <taxon>Bacteria</taxon>
        <taxon>Pseudomonadati</taxon>
        <taxon>Pseudomonadota</taxon>
        <taxon>Gammaproteobacteria</taxon>
        <taxon>Lysobacterales</taxon>
        <taxon>Lysobacteraceae</taxon>
        <taxon>Xanthomonas</taxon>
    </lineage>
</organism>
<dbReference type="CDD" id="cd03246">
    <property type="entry name" value="ABCC_Protease_Secretion"/>
    <property type="match status" value="1"/>
</dbReference>
<dbReference type="InterPro" id="IPR011527">
    <property type="entry name" value="ABC1_TM_dom"/>
</dbReference>
<dbReference type="Pfam" id="PF00664">
    <property type="entry name" value="ABC_membrane"/>
    <property type="match status" value="1"/>
</dbReference>
<gene>
    <name evidence="13" type="ORF">QN060_16020</name>
</gene>
<dbReference type="GO" id="GO:0140359">
    <property type="term" value="F:ABC-type transporter activity"/>
    <property type="evidence" value="ECO:0007669"/>
    <property type="project" value="InterPro"/>
</dbReference>
<dbReference type="InterPro" id="IPR027417">
    <property type="entry name" value="P-loop_NTPase"/>
</dbReference>
<dbReference type="InterPro" id="IPR003593">
    <property type="entry name" value="AAA+_ATPase"/>
</dbReference>
<keyword evidence="5" id="KW-0547">Nucleotide-binding</keyword>
<evidence type="ECO:0000256" key="5">
    <source>
        <dbReference type="ARBA" id="ARBA00022741"/>
    </source>
</evidence>
<evidence type="ECO:0000256" key="7">
    <source>
        <dbReference type="ARBA" id="ARBA00022989"/>
    </source>
</evidence>
<accession>A0AAJ6GQM5</accession>
<dbReference type="EMBL" id="CP127225">
    <property type="protein sequence ID" value="WIX05693.1"/>
    <property type="molecule type" value="Genomic_DNA"/>
</dbReference>
<reference evidence="13 14" key="1">
    <citation type="submission" date="2023-05" db="EMBL/GenBank/DDBJ databases">
        <title>Complete Genome Resource of Xanthomonas oryzae pv. leersiae Strain YNJC Isolated From Plateau Japonica Rice in Southwest China.</title>
        <authorList>
            <person name="Aa X."/>
            <person name="Mei L."/>
            <person name="Liu P."/>
            <person name="Yang Y."/>
            <person name="Tang C."/>
            <person name="Zhang F."/>
            <person name="Dong C."/>
            <person name="Wang B."/>
            <person name="Chen X."/>
            <person name="Dai L."/>
        </authorList>
    </citation>
    <scope>NUCLEOTIDE SEQUENCE [LARGE SCALE GENOMIC DNA]</scope>
    <source>
        <strain evidence="13 14">YNJC</strain>
    </source>
</reference>
<keyword evidence="6" id="KW-0067">ATP-binding</keyword>
<dbReference type="Proteomes" id="UP001228059">
    <property type="component" value="Chromosome"/>
</dbReference>
<dbReference type="SMART" id="SM00382">
    <property type="entry name" value="AAA"/>
    <property type="match status" value="1"/>
</dbReference>
<keyword evidence="7 9" id="KW-1133">Transmembrane helix</keyword>
<dbReference type="InterPro" id="IPR039421">
    <property type="entry name" value="Type_1_exporter"/>
</dbReference>
<evidence type="ECO:0000313" key="13">
    <source>
        <dbReference type="EMBL" id="WIX05693.1"/>
    </source>
</evidence>
<dbReference type="InterPro" id="IPR036640">
    <property type="entry name" value="ABC1_TM_sf"/>
</dbReference>
<dbReference type="SUPFAM" id="SSF90123">
    <property type="entry name" value="ABC transporter transmembrane region"/>
    <property type="match status" value="1"/>
</dbReference>
<dbReference type="Pfam" id="PF03412">
    <property type="entry name" value="Peptidase_C39"/>
    <property type="match status" value="1"/>
</dbReference>
<dbReference type="PROSITE" id="PS00211">
    <property type="entry name" value="ABC_TRANSPORTER_1"/>
    <property type="match status" value="1"/>
</dbReference>
<dbReference type="GO" id="GO:0016887">
    <property type="term" value="F:ATP hydrolysis activity"/>
    <property type="evidence" value="ECO:0007669"/>
    <property type="project" value="InterPro"/>
</dbReference>
<feature type="transmembrane region" description="Helical" evidence="9">
    <location>
        <begin position="393"/>
        <end position="418"/>
    </location>
</feature>
<dbReference type="PROSITE" id="PS50893">
    <property type="entry name" value="ABC_TRANSPORTER_2"/>
    <property type="match status" value="1"/>
</dbReference>
<dbReference type="Gene3D" id="3.40.50.300">
    <property type="entry name" value="P-loop containing nucleotide triphosphate hydrolases"/>
    <property type="match status" value="1"/>
</dbReference>
<dbReference type="CDD" id="cd18567">
    <property type="entry name" value="ABC_6TM_CvaB_RaxB_like"/>
    <property type="match status" value="1"/>
</dbReference>
<keyword evidence="4 9" id="KW-0812">Transmembrane</keyword>
<dbReference type="InterPro" id="IPR017871">
    <property type="entry name" value="ABC_transporter-like_CS"/>
</dbReference>
<evidence type="ECO:0000313" key="14">
    <source>
        <dbReference type="Proteomes" id="UP001228059"/>
    </source>
</evidence>
<keyword evidence="2" id="KW-0813">Transport</keyword>
<feature type="domain" description="Peptidase C39" evidence="12">
    <location>
        <begin position="6"/>
        <end position="125"/>
    </location>
</feature>
<dbReference type="SUPFAM" id="SSF52540">
    <property type="entry name" value="P-loop containing nucleoside triphosphate hydrolases"/>
    <property type="match status" value="1"/>
</dbReference>
<evidence type="ECO:0000259" key="12">
    <source>
        <dbReference type="PROSITE" id="PS50990"/>
    </source>
</evidence>
<evidence type="ECO:0000256" key="2">
    <source>
        <dbReference type="ARBA" id="ARBA00022448"/>
    </source>
</evidence>
<evidence type="ECO:0000256" key="1">
    <source>
        <dbReference type="ARBA" id="ARBA00004651"/>
    </source>
</evidence>
<dbReference type="GO" id="GO:0006508">
    <property type="term" value="P:proteolysis"/>
    <property type="evidence" value="ECO:0007669"/>
    <property type="project" value="InterPro"/>
</dbReference>
<dbReference type="PROSITE" id="PS50929">
    <property type="entry name" value="ABC_TM1F"/>
    <property type="match status" value="1"/>
</dbReference>
<evidence type="ECO:0000256" key="9">
    <source>
        <dbReference type="SAM" id="Phobius"/>
    </source>
</evidence>
<sequence>MKAIVQAEASECGLASLAMVASAHGMQLGLPELRRRFHLSLKGIRLNQLIEIAQTLGFSTRPLRLDMEQLDQLALPCILHWDLSHFVVLAKVGKSKATIFDPAIGERRLSLGEVSQHFTGVALELTPTAEFKQHKAAPSISARQLTGPIRGLWSALSQIALLSMALQVFVILAPFYTQWVVDQVLVSADRDLLVVLGLGFGLALLLQVGIGLLRGWSVVSLSSRLGLQWMGNVFAHLLKLPLDFFEKRHLGDVTSRMSSVQTIQHTLTTSFVEAMIDGVMAMVTLVLMLVYSWKLALVTLLAVALYLGIRAIAYRPMRDRTEQQLVAAAKQQTHLLESLRGMQSLKVAGEESVRRSTYENLLNDTVNQDVKLARMSLGFNTASQLVFGLERIAVIWIGARLALDNLFSVGMLVAYLAYKDQFAMRVSGLIDKWIEFRMLRLHGERLADIVLTPPEEHHAQPRALPPTEPSIEVEGLSFRYADGEPWVVKDCGFTIAPGESVAIIGGSGCGKTTLVKLLLGLLVPSEGTIRIGGHDLHKLGPRTVRAMIGVVMQDDQLFAGSIADNIGFFDTDFELERIEAAAQLAAVHEDIAAMPMGYHTLIGDMGSSLSGGQRQRIILARALYRQPKLLFLDEATSHLDVTRERLVNEAVRHLQLTKVIVAHRPETIASADRILVMAHGRIVQEVKSQQSPEISCPEDHVLSA</sequence>
<dbReference type="FunFam" id="3.40.50.300:FF:000299">
    <property type="entry name" value="ABC transporter ATP-binding protein/permease"/>
    <property type="match status" value="1"/>
</dbReference>
<dbReference type="GO" id="GO:0005524">
    <property type="term" value="F:ATP binding"/>
    <property type="evidence" value="ECO:0007669"/>
    <property type="project" value="UniProtKB-KW"/>
</dbReference>
<feature type="transmembrane region" description="Helical" evidence="9">
    <location>
        <begin position="192"/>
        <end position="213"/>
    </location>
</feature>
<dbReference type="Gene3D" id="3.90.70.10">
    <property type="entry name" value="Cysteine proteinases"/>
    <property type="match status" value="1"/>
</dbReference>
<dbReference type="InterPro" id="IPR003439">
    <property type="entry name" value="ABC_transporter-like_ATP-bd"/>
</dbReference>
<dbReference type="InterPro" id="IPR005074">
    <property type="entry name" value="Peptidase_C39"/>
</dbReference>
<dbReference type="InterPro" id="IPR033838">
    <property type="entry name" value="CvaB_peptidase"/>
</dbReference>
<dbReference type="CDD" id="cd02419">
    <property type="entry name" value="Peptidase_C39C"/>
    <property type="match status" value="1"/>
</dbReference>
<dbReference type="PANTHER" id="PTHR24221:SF606">
    <property type="entry name" value="COLICIN V SECRETION-PROCESSING ATP-BINDING PROTEIN"/>
    <property type="match status" value="1"/>
</dbReference>
<keyword evidence="8 9" id="KW-0472">Membrane</keyword>
<feature type="transmembrane region" description="Helical" evidence="9">
    <location>
        <begin position="152"/>
        <end position="172"/>
    </location>
</feature>
<proteinExistence type="predicted"/>
<keyword evidence="3" id="KW-1003">Cell membrane</keyword>
<dbReference type="Pfam" id="PF00005">
    <property type="entry name" value="ABC_tran"/>
    <property type="match status" value="1"/>
</dbReference>
<protein>
    <submittedName>
        <fullName evidence="13">Peptidase domain-containing ABC transporter</fullName>
    </submittedName>
</protein>
<feature type="domain" description="ABC transporter" evidence="10">
    <location>
        <begin position="471"/>
        <end position="704"/>
    </location>
</feature>
<dbReference type="PROSITE" id="PS50990">
    <property type="entry name" value="PEPTIDASE_C39"/>
    <property type="match status" value="1"/>
</dbReference>
<evidence type="ECO:0000256" key="3">
    <source>
        <dbReference type="ARBA" id="ARBA00022475"/>
    </source>
</evidence>
<feature type="domain" description="ABC transmembrane type-1" evidence="11">
    <location>
        <begin position="159"/>
        <end position="438"/>
    </location>
</feature>
<evidence type="ECO:0000256" key="6">
    <source>
        <dbReference type="ARBA" id="ARBA00022840"/>
    </source>
</evidence>
<dbReference type="RefSeq" id="WP_053503740.1">
    <property type="nucleotide sequence ID" value="NZ_CP127225.1"/>
</dbReference>
<dbReference type="GO" id="GO:0034040">
    <property type="term" value="F:ATPase-coupled lipid transmembrane transporter activity"/>
    <property type="evidence" value="ECO:0007669"/>
    <property type="project" value="TreeGrafter"/>
</dbReference>
<dbReference type="PANTHER" id="PTHR24221">
    <property type="entry name" value="ATP-BINDING CASSETTE SUB-FAMILY B"/>
    <property type="match status" value="1"/>
</dbReference>
<evidence type="ECO:0000256" key="8">
    <source>
        <dbReference type="ARBA" id="ARBA00023136"/>
    </source>
</evidence>
<comment type="subcellular location">
    <subcellularLocation>
        <location evidence="1">Cell membrane</location>
        <topology evidence="1">Multi-pass membrane protein</topology>
    </subcellularLocation>
</comment>
<dbReference type="GO" id="GO:0008234">
    <property type="term" value="F:cysteine-type peptidase activity"/>
    <property type="evidence" value="ECO:0007669"/>
    <property type="project" value="InterPro"/>
</dbReference>
<evidence type="ECO:0000259" key="11">
    <source>
        <dbReference type="PROSITE" id="PS50929"/>
    </source>
</evidence>
<dbReference type="GO" id="GO:0005886">
    <property type="term" value="C:plasma membrane"/>
    <property type="evidence" value="ECO:0007669"/>
    <property type="project" value="UniProtKB-SubCell"/>
</dbReference>
<dbReference type="Gene3D" id="1.20.1560.10">
    <property type="entry name" value="ABC transporter type 1, transmembrane domain"/>
    <property type="match status" value="1"/>
</dbReference>
<evidence type="ECO:0000256" key="4">
    <source>
        <dbReference type="ARBA" id="ARBA00022692"/>
    </source>
</evidence>
<feature type="transmembrane region" description="Helical" evidence="9">
    <location>
        <begin position="266"/>
        <end position="289"/>
    </location>
</feature>
<feature type="transmembrane region" description="Helical" evidence="9">
    <location>
        <begin position="295"/>
        <end position="313"/>
    </location>
</feature>
<evidence type="ECO:0000259" key="10">
    <source>
        <dbReference type="PROSITE" id="PS50893"/>
    </source>
</evidence>
<name>A0AAJ6GQM5_9XANT</name>
<dbReference type="AlphaFoldDB" id="A0AAJ6GQM5"/>